<dbReference type="InterPro" id="IPR002145">
    <property type="entry name" value="CopG"/>
</dbReference>
<name>A0A1F7WGD3_9BACT</name>
<comment type="caution">
    <text evidence="2">The sequence shown here is derived from an EMBL/GenBank/DDBJ whole genome shotgun (WGS) entry which is preliminary data.</text>
</comment>
<dbReference type="CDD" id="cd21631">
    <property type="entry name" value="RHH_CopG_NikR-like"/>
    <property type="match status" value="1"/>
</dbReference>
<dbReference type="EMBL" id="MGFJ01000036">
    <property type="protein sequence ID" value="OGM01881.1"/>
    <property type="molecule type" value="Genomic_DNA"/>
</dbReference>
<dbReference type="Proteomes" id="UP000176198">
    <property type="component" value="Unassembled WGS sequence"/>
</dbReference>
<organism evidence="2 3">
    <name type="scientific">Candidatus Woesebacteria bacterium GWA1_41_8</name>
    <dbReference type="NCBI Taxonomy" id="1802471"/>
    <lineage>
        <taxon>Bacteria</taxon>
        <taxon>Candidatus Woeseibacteriota</taxon>
    </lineage>
</organism>
<proteinExistence type="predicted"/>
<dbReference type="Gene3D" id="1.10.1220.10">
    <property type="entry name" value="Met repressor-like"/>
    <property type="match status" value="1"/>
</dbReference>
<dbReference type="GO" id="GO:0006355">
    <property type="term" value="P:regulation of DNA-templated transcription"/>
    <property type="evidence" value="ECO:0007669"/>
    <property type="project" value="InterPro"/>
</dbReference>
<evidence type="ECO:0000313" key="2">
    <source>
        <dbReference type="EMBL" id="OGM01881.1"/>
    </source>
</evidence>
<evidence type="ECO:0000313" key="3">
    <source>
        <dbReference type="Proteomes" id="UP000176198"/>
    </source>
</evidence>
<protein>
    <recommendedName>
        <fullName evidence="1">Ribbon-helix-helix protein CopG domain-containing protein</fullName>
    </recommendedName>
</protein>
<sequence>MLKTYLYVPEELDEKLNRTAKAQNKSKAEVIRQALEKGITAVAHQGTASAQALLKIAEIGRKHNLRGPKDGSERMDEYLWSKDWSKDE</sequence>
<gene>
    <name evidence="2" type="ORF">A2115_00325</name>
</gene>
<dbReference type="Pfam" id="PF01402">
    <property type="entry name" value="RHH_1"/>
    <property type="match status" value="1"/>
</dbReference>
<reference evidence="2 3" key="1">
    <citation type="journal article" date="2016" name="Nat. Commun.">
        <title>Thousands of microbial genomes shed light on interconnected biogeochemical processes in an aquifer system.</title>
        <authorList>
            <person name="Anantharaman K."/>
            <person name="Brown C.T."/>
            <person name="Hug L.A."/>
            <person name="Sharon I."/>
            <person name="Castelle C.J."/>
            <person name="Probst A.J."/>
            <person name="Thomas B.C."/>
            <person name="Singh A."/>
            <person name="Wilkins M.J."/>
            <person name="Karaoz U."/>
            <person name="Brodie E.L."/>
            <person name="Williams K.H."/>
            <person name="Hubbard S.S."/>
            <person name="Banfield J.F."/>
        </authorList>
    </citation>
    <scope>NUCLEOTIDE SEQUENCE [LARGE SCALE GENOMIC DNA]</scope>
</reference>
<dbReference type="STRING" id="1802471.A2115_00325"/>
<evidence type="ECO:0000259" key="1">
    <source>
        <dbReference type="Pfam" id="PF01402"/>
    </source>
</evidence>
<dbReference type="InterPro" id="IPR013321">
    <property type="entry name" value="Arc_rbn_hlx_hlx"/>
</dbReference>
<accession>A0A1F7WGD3</accession>
<feature type="domain" description="Ribbon-helix-helix protein CopG" evidence="1">
    <location>
        <begin position="6"/>
        <end position="38"/>
    </location>
</feature>
<dbReference type="AlphaFoldDB" id="A0A1F7WGD3"/>